<comment type="similarity">
    <text evidence="1">Belongs to the intradiol ring-cleavage dioxygenase family.</text>
</comment>
<organism evidence="5 6">
    <name type="scientific">Microbacterium aurugineum</name>
    <dbReference type="NCBI Taxonomy" id="2851642"/>
    <lineage>
        <taxon>Bacteria</taxon>
        <taxon>Bacillati</taxon>
        <taxon>Actinomycetota</taxon>
        <taxon>Actinomycetes</taxon>
        <taxon>Micrococcales</taxon>
        <taxon>Microbacteriaceae</taxon>
        <taxon>Microbacterium</taxon>
    </lineage>
</organism>
<dbReference type="InterPro" id="IPR015889">
    <property type="entry name" value="Intradiol_dOase_core"/>
</dbReference>
<dbReference type="Gene3D" id="2.60.130.10">
    <property type="entry name" value="Aromatic compound dioxygenase"/>
    <property type="match status" value="1"/>
</dbReference>
<dbReference type="EMBL" id="CP078078">
    <property type="protein sequence ID" value="UPL16699.1"/>
    <property type="molecule type" value="Genomic_DNA"/>
</dbReference>
<dbReference type="NCBIfam" id="TIGR02422">
    <property type="entry name" value="protocat_beta"/>
    <property type="match status" value="1"/>
</dbReference>
<dbReference type="InterPro" id="IPR000627">
    <property type="entry name" value="Intradiol_dOase_C"/>
</dbReference>
<name>A0ABY4IV95_9MICO</name>
<keyword evidence="2" id="KW-0223">Dioxygenase</keyword>
<evidence type="ECO:0000256" key="3">
    <source>
        <dbReference type="ARBA" id="ARBA00023002"/>
    </source>
</evidence>
<dbReference type="InterPro" id="IPR012785">
    <property type="entry name" value="Protocat_dOase_b"/>
</dbReference>
<evidence type="ECO:0000256" key="1">
    <source>
        <dbReference type="ARBA" id="ARBA00007825"/>
    </source>
</evidence>
<dbReference type="PANTHER" id="PTHR33711:SF10">
    <property type="entry name" value="INTRADIOL RING-CLEAVAGE DIOXYGENASES DOMAIN-CONTAINING PROTEIN"/>
    <property type="match status" value="1"/>
</dbReference>
<dbReference type="InterPro" id="IPR050770">
    <property type="entry name" value="Intradiol_RC_Dioxygenase"/>
</dbReference>
<evidence type="ECO:0000313" key="6">
    <source>
        <dbReference type="Proteomes" id="UP000830631"/>
    </source>
</evidence>
<sequence length="273" mass="30483">MTSAAGTAVAAPETLLASPDQVTQASITQEIADVHASLADRAATGERLPATIRDFRPYRSSILRHPTKNPQLVDPETIELLSPAFGQRDVAAIESDLTIQHSGEPLGERMTVRGRLLDSWGRPIANQLIEIWQANSAGRYIHQRDQHPAPLDPNFTGAGRAVTNDHGEYLFTTIKPGPYPWKNHVNAWRPAHIHFSVFGSSFTQRLVTQMYFPGDPLFALDPIYNTIWRQKDRDALVGVYDHDLTSPEWSTGYRFDIVVDGPDATWFEQEDDA</sequence>
<proteinExistence type="inferred from homology"/>
<dbReference type="Proteomes" id="UP000830631">
    <property type="component" value="Chromosome"/>
</dbReference>
<dbReference type="PROSITE" id="PS00083">
    <property type="entry name" value="INTRADIOL_DIOXYGENAS"/>
    <property type="match status" value="1"/>
</dbReference>
<accession>A0ABY4IV95</accession>
<reference evidence="5 6" key="1">
    <citation type="submission" date="2021-06" db="EMBL/GenBank/DDBJ databases">
        <title>Genome-based taxonomic framework of Microbacterium strains isolated from marine environment, the description of four new species and reclassification of four preexisting species.</title>
        <authorList>
            <person name="Lee S.D."/>
            <person name="Kim S.-M."/>
            <person name="Byeon Y.-S."/>
            <person name="Yang H.L."/>
            <person name="Kim I.S."/>
        </authorList>
    </citation>
    <scope>NUCLEOTIDE SEQUENCE [LARGE SCALE GENOMIC DNA]</scope>
    <source>
        <strain evidence="5 6">KSW4-10</strain>
    </source>
</reference>
<evidence type="ECO:0000256" key="2">
    <source>
        <dbReference type="ARBA" id="ARBA00022964"/>
    </source>
</evidence>
<feature type="domain" description="Intradiol ring-cleavage dioxygenases" evidence="4">
    <location>
        <begin position="112"/>
        <end position="140"/>
    </location>
</feature>
<evidence type="ECO:0000259" key="4">
    <source>
        <dbReference type="PROSITE" id="PS00083"/>
    </source>
</evidence>
<keyword evidence="6" id="KW-1185">Reference proteome</keyword>
<dbReference type="Pfam" id="PF00775">
    <property type="entry name" value="Dioxygenase_C"/>
    <property type="match status" value="1"/>
</dbReference>
<dbReference type="GO" id="GO:0018578">
    <property type="term" value="F:protocatechuate 3,4-dioxygenase activity"/>
    <property type="evidence" value="ECO:0007669"/>
    <property type="project" value="UniProtKB-EC"/>
</dbReference>
<evidence type="ECO:0000313" key="5">
    <source>
        <dbReference type="EMBL" id="UPL16699.1"/>
    </source>
</evidence>
<dbReference type="EC" id="1.13.11.3" evidence="5"/>
<dbReference type="SUPFAM" id="SSF49482">
    <property type="entry name" value="Aromatic compound dioxygenase"/>
    <property type="match status" value="1"/>
</dbReference>
<dbReference type="PANTHER" id="PTHR33711">
    <property type="entry name" value="DIOXYGENASE, PUTATIVE (AFU_ORTHOLOGUE AFUA_2G02910)-RELATED"/>
    <property type="match status" value="1"/>
</dbReference>
<gene>
    <name evidence="5" type="primary">pcaH</name>
    <name evidence="5" type="ORF">KV397_02460</name>
</gene>
<protein>
    <submittedName>
        <fullName evidence="5">Protocatechuate 3,4-dioxygenase subunit beta</fullName>
        <ecNumber evidence="5">1.13.11.3</ecNumber>
    </submittedName>
</protein>
<keyword evidence="3 5" id="KW-0560">Oxidoreductase</keyword>
<dbReference type="RefSeq" id="WP_194239289.1">
    <property type="nucleotide sequence ID" value="NZ_CP078078.1"/>
</dbReference>